<keyword evidence="1" id="KW-0808">Transferase</keyword>
<organism evidence="1 2">
    <name type="scientific">Pararhodospirillum photometricum DSM 122</name>
    <dbReference type="NCBI Taxonomy" id="1150469"/>
    <lineage>
        <taxon>Bacteria</taxon>
        <taxon>Pseudomonadati</taxon>
        <taxon>Pseudomonadota</taxon>
        <taxon>Alphaproteobacteria</taxon>
        <taxon>Rhodospirillales</taxon>
        <taxon>Rhodospirillaceae</taxon>
        <taxon>Pararhodospirillum</taxon>
    </lineage>
</organism>
<gene>
    <name evidence="1" type="ORF">RSPPHO_00842</name>
</gene>
<keyword evidence="2" id="KW-1185">Reference proteome</keyword>
<dbReference type="EMBL" id="HE663493">
    <property type="protein sequence ID" value="CCG07468.1"/>
    <property type="molecule type" value="Genomic_DNA"/>
</dbReference>
<protein>
    <submittedName>
        <fullName evidence="1">Uncharacterized protein</fullName>
        <ecNumber evidence="1">2.7.13.3</ecNumber>
    </submittedName>
</protein>
<dbReference type="KEGG" id="rpm:RSPPHO_00842"/>
<reference evidence="1 2" key="1">
    <citation type="submission" date="2012-02" db="EMBL/GenBank/DDBJ databases">
        <title>Shotgun genome sequence of Phaeospirillum photometricum DSM 122.</title>
        <authorList>
            <person name="Duquesne K."/>
            <person name="Sturgis J."/>
        </authorList>
    </citation>
    <scope>NUCLEOTIDE SEQUENCE [LARGE SCALE GENOMIC DNA]</scope>
    <source>
        <strain evidence="2">DSM122</strain>
    </source>
</reference>
<dbReference type="Proteomes" id="UP000033220">
    <property type="component" value="Chromosome DSM 122"/>
</dbReference>
<name>H6SRD9_PARPM</name>
<dbReference type="AlphaFoldDB" id="H6SRD9"/>
<dbReference type="EC" id="2.7.13.3" evidence="1"/>
<proteinExistence type="predicted"/>
<evidence type="ECO:0000313" key="2">
    <source>
        <dbReference type="Proteomes" id="UP000033220"/>
    </source>
</evidence>
<evidence type="ECO:0000313" key="1">
    <source>
        <dbReference type="EMBL" id="CCG07468.1"/>
    </source>
</evidence>
<dbReference type="HOGENOM" id="CLU_1823846_0_0_5"/>
<dbReference type="GO" id="GO:0004673">
    <property type="term" value="F:protein histidine kinase activity"/>
    <property type="evidence" value="ECO:0007669"/>
    <property type="project" value="UniProtKB-EC"/>
</dbReference>
<sequence>MGQYFGWESSHCLFVKHFVKEGSGMMLDSKRIHVLALASGLLLLAGFPAGQASAPTVSPIFFGQGYVCADGTHFTVAGLENAPTVSLTLNENPPEVLAREPTGQLSVYSNARHNLYPEKTGISLGRYKKGLLYTTFCQTPP</sequence>
<accession>H6SRD9</accession>
<dbReference type="PATRIC" id="fig|1150469.3.peg.968"/>
<dbReference type="STRING" id="1150469.RSPPHO_00842"/>